<evidence type="ECO:0000256" key="3">
    <source>
        <dbReference type="ARBA" id="ARBA00022989"/>
    </source>
</evidence>
<dbReference type="Gene3D" id="3.40.30.10">
    <property type="entry name" value="Glutaredoxin"/>
    <property type="match status" value="1"/>
</dbReference>
<keyword evidence="7" id="KW-1185">Reference proteome</keyword>
<dbReference type="PROSITE" id="PS00194">
    <property type="entry name" value="THIOREDOXIN_1"/>
    <property type="match status" value="1"/>
</dbReference>
<dbReference type="CDD" id="cd02961">
    <property type="entry name" value="PDI_a_family"/>
    <property type="match status" value="1"/>
</dbReference>
<dbReference type="PRINTS" id="PR00421">
    <property type="entry name" value="THIOREDOXIN"/>
</dbReference>
<dbReference type="WBParaSite" id="maker-E.canG7_contigs_3937-snap-gene-0.26-mRNA-1">
    <property type="protein sequence ID" value="maker-E.canG7_contigs_3937-snap-gene-0.26-mRNA-1"/>
    <property type="gene ID" value="EcG7_05000"/>
</dbReference>
<dbReference type="Proteomes" id="UP000887562">
    <property type="component" value="Unplaced"/>
</dbReference>
<sequence>MTQKWGKVSLQDGICLIGPSEKSHAVRANTVKAKLNKNLTILFRASDLPAKSKRETLDEINICSFTKVISSPGGALVKFYAPWCGYCRQFEGPYSEAAHALFKAAPNLIVARIDGTRFPAETSFSGVKGYPTVLLFKGNKSYAFSGERSVKGIISFVESVIGPPVEPLADERALERKVEELFDDVFFLHHGGRSSDLWSAFNATAEEYRLQLLFYHLDEEAPNHSGEVFVYKDGDRRRFQPQEGDLVSQLRSFIEENRQPAFGHLTAHDLSQMTGDLTSIVCVFLVDYISDSMKAFKYIGRDLAFKNSGDSSTVHFKFAWSVDTRGLSSLAMTSLEPPNLLLYYPLNQTFMLHPLYSTPEAISALDKQQIVAFLADGVNGKLPYYGGSGWLTSMRRFGFDLYSASMNLIQASPLIALVTFGIPLACLSCLVYCICCSPLDALDDAEGNLAAVGEARRARLLDRKFVEAQLTSATYEDTIRARSIYSRFAGNSPFTIRSIGIEAECCGITKRSVKSNRLHPPSHTRIPCYFDQSVAEIGILDCFQIVSWIPA</sequence>
<keyword evidence="4" id="KW-0472">Membrane</keyword>
<dbReference type="InterPro" id="IPR013766">
    <property type="entry name" value="Thioredoxin_domain"/>
</dbReference>
<organism evidence="7 8">
    <name type="scientific">Echinococcus canadensis</name>
    <dbReference type="NCBI Taxonomy" id="519352"/>
    <lineage>
        <taxon>Eukaryota</taxon>
        <taxon>Metazoa</taxon>
        <taxon>Spiralia</taxon>
        <taxon>Lophotrochozoa</taxon>
        <taxon>Platyhelminthes</taxon>
        <taxon>Cestoda</taxon>
        <taxon>Eucestoda</taxon>
        <taxon>Cyclophyllidea</taxon>
        <taxon>Taeniidae</taxon>
        <taxon>Echinococcus</taxon>
        <taxon>Echinococcus canadensis group</taxon>
    </lineage>
</organism>
<evidence type="ECO:0000313" key="7">
    <source>
        <dbReference type="Proteomes" id="UP000887562"/>
    </source>
</evidence>
<dbReference type="PANTHER" id="PTHR46426">
    <property type="entry name" value="PROTEIN DISULFIDE-ISOMERASE TMX3"/>
    <property type="match status" value="1"/>
</dbReference>
<evidence type="ECO:0000259" key="6">
    <source>
        <dbReference type="PROSITE" id="PS51352"/>
    </source>
</evidence>
<accession>A0A915EX65</accession>
<protein>
    <submittedName>
        <fullName evidence="8">Thioredoxin domain-containing protein</fullName>
    </submittedName>
</protein>
<comment type="function">
    <text evidence="5">Probable disulfide isomerase, which participates in the folding of proteins containing disulfide bonds. May act as a dithiol oxidase. Acts as a regulator of endoplasmic reticulum-mitochondria contact sites via its ability to regulate redox signals.</text>
</comment>
<dbReference type="AlphaFoldDB" id="A0A915EX65"/>
<dbReference type="PANTHER" id="PTHR46426:SF1">
    <property type="entry name" value="PROTEIN DISULFIDE-ISOMERASE TMX3"/>
    <property type="match status" value="1"/>
</dbReference>
<dbReference type="InterPro" id="IPR052250">
    <property type="entry name" value="PDI_TMX3"/>
</dbReference>
<dbReference type="InterPro" id="IPR036249">
    <property type="entry name" value="Thioredoxin-like_sf"/>
</dbReference>
<dbReference type="Pfam" id="PF00085">
    <property type="entry name" value="Thioredoxin"/>
    <property type="match status" value="1"/>
</dbReference>
<dbReference type="PROSITE" id="PS51352">
    <property type="entry name" value="THIOREDOXIN_2"/>
    <property type="match status" value="1"/>
</dbReference>
<name>A0A915EX65_9CEST</name>
<reference evidence="8" key="1">
    <citation type="submission" date="2022-11" db="UniProtKB">
        <authorList>
            <consortium name="WormBaseParasite"/>
        </authorList>
    </citation>
    <scope>IDENTIFICATION</scope>
</reference>
<dbReference type="InterPro" id="IPR017937">
    <property type="entry name" value="Thioredoxin_CS"/>
</dbReference>
<comment type="subcellular location">
    <subcellularLocation>
        <location evidence="1">Endoplasmic reticulum membrane</location>
        <topology evidence="1">Single-pass membrane protein</topology>
    </subcellularLocation>
</comment>
<evidence type="ECO:0000313" key="8">
    <source>
        <dbReference type="WBParaSite" id="maker-E.canG7_contigs_3937-snap-gene-0.26-mRNA-1"/>
    </source>
</evidence>
<evidence type="ECO:0000256" key="2">
    <source>
        <dbReference type="ARBA" id="ARBA00022692"/>
    </source>
</evidence>
<evidence type="ECO:0000256" key="5">
    <source>
        <dbReference type="ARBA" id="ARBA00045246"/>
    </source>
</evidence>
<evidence type="ECO:0000256" key="4">
    <source>
        <dbReference type="ARBA" id="ARBA00023136"/>
    </source>
</evidence>
<dbReference type="GO" id="GO:0005789">
    <property type="term" value="C:endoplasmic reticulum membrane"/>
    <property type="evidence" value="ECO:0007669"/>
    <property type="project" value="UniProtKB-SubCell"/>
</dbReference>
<evidence type="ECO:0000256" key="1">
    <source>
        <dbReference type="ARBA" id="ARBA00004389"/>
    </source>
</evidence>
<dbReference type="SUPFAM" id="SSF52833">
    <property type="entry name" value="Thioredoxin-like"/>
    <property type="match status" value="1"/>
</dbReference>
<keyword evidence="3" id="KW-1133">Transmembrane helix</keyword>
<proteinExistence type="predicted"/>
<feature type="domain" description="Thioredoxin" evidence="6">
    <location>
        <begin position="39"/>
        <end position="162"/>
    </location>
</feature>
<keyword evidence="2" id="KW-0812">Transmembrane</keyword>